<dbReference type="Proteomes" id="UP000184212">
    <property type="component" value="Unassembled WGS sequence"/>
</dbReference>
<protein>
    <submittedName>
        <fullName evidence="3">Transcriptional regulator of competence genes, TfoX/Sxy family</fullName>
    </submittedName>
</protein>
<name>A0A1M5VCN2_9BACT</name>
<organism evidence="3 4">
    <name type="scientific">Chryseolinea serpens</name>
    <dbReference type="NCBI Taxonomy" id="947013"/>
    <lineage>
        <taxon>Bacteria</taxon>
        <taxon>Pseudomonadati</taxon>
        <taxon>Bacteroidota</taxon>
        <taxon>Cytophagia</taxon>
        <taxon>Cytophagales</taxon>
        <taxon>Fulvivirgaceae</taxon>
        <taxon>Chryseolinea</taxon>
    </lineage>
</organism>
<dbReference type="OrthoDB" id="214902at2"/>
<sequence length="124" mass="14329">MAYSEKLADRLRERFNELHPVEEKTMMGGLVFMYNGKMCVGVMKDELMCRIDKNFHAQAIAKKGCRTMDFTNRPMIGYVLIDESGMKSKKDFDYWIDLSLAHNKDAKASKKTPNKKSSLKKPKK</sequence>
<dbReference type="AlphaFoldDB" id="A0A1M5VCN2"/>
<keyword evidence="4" id="KW-1185">Reference proteome</keyword>
<evidence type="ECO:0000313" key="3">
    <source>
        <dbReference type="EMBL" id="SHH72975.1"/>
    </source>
</evidence>
<gene>
    <name evidence="3" type="ORF">SAMN04488109_5006</name>
</gene>
<feature type="domain" description="TfoX N-terminal" evidence="2">
    <location>
        <begin position="13"/>
        <end position="102"/>
    </location>
</feature>
<reference evidence="3 4" key="1">
    <citation type="submission" date="2016-11" db="EMBL/GenBank/DDBJ databases">
        <authorList>
            <person name="Jaros S."/>
            <person name="Januszkiewicz K."/>
            <person name="Wedrychowicz H."/>
        </authorList>
    </citation>
    <scope>NUCLEOTIDE SEQUENCE [LARGE SCALE GENOMIC DNA]</scope>
    <source>
        <strain evidence="3 4">DSM 24574</strain>
    </source>
</reference>
<dbReference type="SUPFAM" id="SSF159894">
    <property type="entry name" value="YgaC/TfoX-N like"/>
    <property type="match status" value="1"/>
</dbReference>
<feature type="compositionally biased region" description="Basic residues" evidence="1">
    <location>
        <begin position="109"/>
        <end position="124"/>
    </location>
</feature>
<accession>A0A1M5VCN2</accession>
<dbReference type="InterPro" id="IPR007076">
    <property type="entry name" value="TfoX_N"/>
</dbReference>
<evidence type="ECO:0000313" key="4">
    <source>
        <dbReference type="Proteomes" id="UP000184212"/>
    </source>
</evidence>
<dbReference type="STRING" id="947013.SAMN04488109_5006"/>
<dbReference type="RefSeq" id="WP_073139891.1">
    <property type="nucleotide sequence ID" value="NZ_FQWQ01000004.1"/>
</dbReference>
<proteinExistence type="predicted"/>
<evidence type="ECO:0000256" key="1">
    <source>
        <dbReference type="SAM" id="MobiDB-lite"/>
    </source>
</evidence>
<evidence type="ECO:0000259" key="2">
    <source>
        <dbReference type="Pfam" id="PF04993"/>
    </source>
</evidence>
<dbReference type="Pfam" id="PF04993">
    <property type="entry name" value="TfoX_N"/>
    <property type="match status" value="1"/>
</dbReference>
<dbReference type="EMBL" id="FQWQ01000004">
    <property type="protein sequence ID" value="SHH72975.1"/>
    <property type="molecule type" value="Genomic_DNA"/>
</dbReference>
<dbReference type="Gene3D" id="3.30.1460.30">
    <property type="entry name" value="YgaC/TfoX-N like chaperone"/>
    <property type="match status" value="1"/>
</dbReference>
<feature type="region of interest" description="Disordered" evidence="1">
    <location>
        <begin position="105"/>
        <end position="124"/>
    </location>
</feature>